<dbReference type="Pfam" id="PF00249">
    <property type="entry name" value="Myb_DNA-binding"/>
    <property type="match status" value="1"/>
</dbReference>
<feature type="compositionally biased region" description="Polar residues" evidence="1">
    <location>
        <begin position="208"/>
        <end position="218"/>
    </location>
</feature>
<feature type="compositionally biased region" description="Basic residues" evidence="1">
    <location>
        <begin position="239"/>
        <end position="248"/>
    </location>
</feature>
<feature type="domain" description="HTH myb-type" evidence="4">
    <location>
        <begin position="354"/>
        <end position="400"/>
    </location>
</feature>
<name>A0A9N9C172_9GLOM</name>
<evidence type="ECO:0000313" key="6">
    <source>
        <dbReference type="Proteomes" id="UP000789831"/>
    </source>
</evidence>
<protein>
    <submittedName>
        <fullName evidence="5">13140_t:CDS:1</fullName>
    </submittedName>
</protein>
<organism evidence="5 6">
    <name type="scientific">Ambispora gerdemannii</name>
    <dbReference type="NCBI Taxonomy" id="144530"/>
    <lineage>
        <taxon>Eukaryota</taxon>
        <taxon>Fungi</taxon>
        <taxon>Fungi incertae sedis</taxon>
        <taxon>Mucoromycota</taxon>
        <taxon>Glomeromycotina</taxon>
        <taxon>Glomeromycetes</taxon>
        <taxon>Archaeosporales</taxon>
        <taxon>Ambisporaceae</taxon>
        <taxon>Ambispora</taxon>
    </lineage>
</organism>
<reference evidence="5" key="1">
    <citation type="submission" date="2021-06" db="EMBL/GenBank/DDBJ databases">
        <authorList>
            <person name="Kallberg Y."/>
            <person name="Tangrot J."/>
            <person name="Rosling A."/>
        </authorList>
    </citation>
    <scope>NUCLEOTIDE SEQUENCE</scope>
    <source>
        <strain evidence="5">MT106</strain>
    </source>
</reference>
<evidence type="ECO:0000259" key="4">
    <source>
        <dbReference type="PROSITE" id="PS51294"/>
    </source>
</evidence>
<feature type="compositionally biased region" description="Polar residues" evidence="1">
    <location>
        <begin position="252"/>
        <end position="297"/>
    </location>
</feature>
<evidence type="ECO:0000256" key="1">
    <source>
        <dbReference type="SAM" id="MobiDB-lite"/>
    </source>
</evidence>
<feature type="region of interest" description="Disordered" evidence="1">
    <location>
        <begin position="177"/>
        <end position="297"/>
    </location>
</feature>
<dbReference type="SMART" id="SM00717">
    <property type="entry name" value="SANT"/>
    <property type="match status" value="1"/>
</dbReference>
<dbReference type="EMBL" id="CAJVPL010001708">
    <property type="protein sequence ID" value="CAG8584061.1"/>
    <property type="molecule type" value="Genomic_DNA"/>
</dbReference>
<evidence type="ECO:0000313" key="5">
    <source>
        <dbReference type="EMBL" id="CAG8584061.1"/>
    </source>
</evidence>
<dbReference type="CDD" id="cd00167">
    <property type="entry name" value="SANT"/>
    <property type="match status" value="1"/>
</dbReference>
<keyword evidence="2" id="KW-0732">Signal</keyword>
<dbReference type="InterPro" id="IPR017930">
    <property type="entry name" value="Myb_dom"/>
</dbReference>
<evidence type="ECO:0000256" key="2">
    <source>
        <dbReference type="SAM" id="SignalP"/>
    </source>
</evidence>
<gene>
    <name evidence="5" type="ORF">AGERDE_LOCUS8270</name>
</gene>
<feature type="compositionally biased region" description="Polar residues" evidence="1">
    <location>
        <begin position="188"/>
        <end position="197"/>
    </location>
</feature>
<dbReference type="InterPro" id="IPR001005">
    <property type="entry name" value="SANT/Myb"/>
</dbReference>
<feature type="signal peptide" evidence="2">
    <location>
        <begin position="1"/>
        <end position="25"/>
    </location>
</feature>
<keyword evidence="6" id="KW-1185">Reference proteome</keyword>
<feature type="compositionally biased region" description="Low complexity" evidence="1">
    <location>
        <begin position="198"/>
        <end position="207"/>
    </location>
</feature>
<accession>A0A9N9C172</accession>
<dbReference type="Proteomes" id="UP000789831">
    <property type="component" value="Unassembled WGS sequence"/>
</dbReference>
<dbReference type="PROSITE" id="PS51294">
    <property type="entry name" value="HTH_MYB"/>
    <property type="match status" value="1"/>
</dbReference>
<dbReference type="Gene3D" id="1.10.10.60">
    <property type="entry name" value="Homeodomain-like"/>
    <property type="match status" value="1"/>
</dbReference>
<dbReference type="SUPFAM" id="SSF46689">
    <property type="entry name" value="Homeodomain-like"/>
    <property type="match status" value="1"/>
</dbReference>
<dbReference type="PROSITE" id="PS50090">
    <property type="entry name" value="MYB_LIKE"/>
    <property type="match status" value="1"/>
</dbReference>
<proteinExistence type="predicted"/>
<comment type="caution">
    <text evidence="5">The sequence shown here is derived from an EMBL/GenBank/DDBJ whole genome shotgun (WGS) entry which is preliminary data.</text>
</comment>
<evidence type="ECO:0000259" key="3">
    <source>
        <dbReference type="PROSITE" id="PS50090"/>
    </source>
</evidence>
<feature type="domain" description="Myb-like" evidence="3">
    <location>
        <begin position="346"/>
        <end position="397"/>
    </location>
</feature>
<dbReference type="InterPro" id="IPR009057">
    <property type="entry name" value="Homeodomain-like_sf"/>
</dbReference>
<sequence>MRIFNVDQILTISSTLLLAAAPTRSYPLRNKNTDARLSCSHQNIHDAFSEISSPLSEESPNSGIFDKWHVWTNLYMFVSDECEEGGVTDLKAVRKLVKGRLTPETRSKQGKDALASWWEFPKEYQDKVIDTMCLFINAYDSIEDGEEYSNLSKTSVQDMGLLSASTSNNDEDELHIGLEFDDNDGDNAHSSSPVDNTSSMSRSVSKSKIITRSNNAAATDNYLRPMERHDYKLDGSLPTKKRKPRKKKDAMNESNNNQSAVDNNSISGSPSVNNDNSVSGSPSVNNDDNNNQLPDFVNMSDTEFTSAIAATGASGSFYADNNEDNEQLSKKRRQSLLINNGTGSKRLRLNMKEWTIEEDEKLVTLVNRLTVVPWNEIAQCIKTRNATECLDRWTFLKRQLN</sequence>
<feature type="chain" id="PRO_5040356923" evidence="2">
    <location>
        <begin position="26"/>
        <end position="401"/>
    </location>
</feature>
<dbReference type="AlphaFoldDB" id="A0A9N9C172"/>